<dbReference type="RefSeq" id="WP_164692954.1">
    <property type="nucleotide sequence ID" value="NZ_JAAIKB010000001.1"/>
</dbReference>
<organism evidence="2 3">
    <name type="scientific">Falsiroseomonas algicola</name>
    <dbReference type="NCBI Taxonomy" id="2716930"/>
    <lineage>
        <taxon>Bacteria</taxon>
        <taxon>Pseudomonadati</taxon>
        <taxon>Pseudomonadota</taxon>
        <taxon>Alphaproteobacteria</taxon>
        <taxon>Acetobacterales</taxon>
        <taxon>Roseomonadaceae</taxon>
        <taxon>Falsiroseomonas</taxon>
    </lineage>
</organism>
<dbReference type="EMBL" id="JAAIKB010000001">
    <property type="protein sequence ID" value="NGM19112.1"/>
    <property type="molecule type" value="Genomic_DNA"/>
</dbReference>
<feature type="transmembrane region" description="Helical" evidence="1">
    <location>
        <begin position="7"/>
        <end position="25"/>
    </location>
</feature>
<comment type="caution">
    <text evidence="2">The sequence shown here is derived from an EMBL/GenBank/DDBJ whole genome shotgun (WGS) entry which is preliminary data.</text>
</comment>
<keyword evidence="3" id="KW-1185">Reference proteome</keyword>
<name>A0A6M1LG72_9PROT</name>
<sequence>MSRQSVIIVVALIAAIAGGVGVWAYNKNNTVLDVNVGGQRLSVQAN</sequence>
<reference evidence="2 3" key="1">
    <citation type="submission" date="2020-02" db="EMBL/GenBank/DDBJ databases">
        <authorList>
            <person name="Kim H.M."/>
            <person name="Jeon C.O."/>
        </authorList>
    </citation>
    <scope>NUCLEOTIDE SEQUENCE [LARGE SCALE GENOMIC DNA]</scope>
    <source>
        <strain evidence="2 3">PeD5</strain>
    </source>
</reference>
<dbReference type="Proteomes" id="UP000475385">
    <property type="component" value="Unassembled WGS sequence"/>
</dbReference>
<keyword evidence="1" id="KW-1133">Transmembrane helix</keyword>
<protein>
    <submittedName>
        <fullName evidence="2">Uncharacterized protein</fullName>
    </submittedName>
</protein>
<evidence type="ECO:0000313" key="3">
    <source>
        <dbReference type="Proteomes" id="UP000475385"/>
    </source>
</evidence>
<keyword evidence="1" id="KW-0472">Membrane</keyword>
<keyword evidence="1" id="KW-0812">Transmembrane</keyword>
<reference evidence="2 3" key="2">
    <citation type="submission" date="2020-03" db="EMBL/GenBank/DDBJ databases">
        <title>Roseomonas stagni sp. nov., isolated from pond water in Japan.</title>
        <authorList>
            <person name="Furuhata K."/>
            <person name="Miyamoto H."/>
            <person name="Goto K."/>
        </authorList>
    </citation>
    <scope>NUCLEOTIDE SEQUENCE [LARGE SCALE GENOMIC DNA]</scope>
    <source>
        <strain evidence="2 3">PeD5</strain>
    </source>
</reference>
<proteinExistence type="predicted"/>
<evidence type="ECO:0000256" key="1">
    <source>
        <dbReference type="SAM" id="Phobius"/>
    </source>
</evidence>
<accession>A0A6M1LG72</accession>
<gene>
    <name evidence="2" type="ORF">G3576_03735</name>
</gene>
<dbReference type="AlphaFoldDB" id="A0A6M1LG72"/>
<evidence type="ECO:0000313" key="2">
    <source>
        <dbReference type="EMBL" id="NGM19112.1"/>
    </source>
</evidence>